<feature type="region of interest" description="Disordered" evidence="1">
    <location>
        <begin position="275"/>
        <end position="299"/>
    </location>
</feature>
<dbReference type="Gene3D" id="3.40.630.30">
    <property type="match status" value="1"/>
</dbReference>
<dbReference type="PANTHER" id="PTHR20905:SF28">
    <property type="entry name" value="GH28833P-RELATED"/>
    <property type="match status" value="1"/>
</dbReference>
<evidence type="ECO:0000313" key="2">
    <source>
        <dbReference type="EMBL" id="CAH1393101.1"/>
    </source>
</evidence>
<evidence type="ECO:0000256" key="1">
    <source>
        <dbReference type="SAM" id="MobiDB-lite"/>
    </source>
</evidence>
<organism evidence="2 3">
    <name type="scientific">Nezara viridula</name>
    <name type="common">Southern green stink bug</name>
    <name type="synonym">Cimex viridulus</name>
    <dbReference type="NCBI Taxonomy" id="85310"/>
    <lineage>
        <taxon>Eukaryota</taxon>
        <taxon>Metazoa</taxon>
        <taxon>Ecdysozoa</taxon>
        <taxon>Arthropoda</taxon>
        <taxon>Hexapoda</taxon>
        <taxon>Insecta</taxon>
        <taxon>Pterygota</taxon>
        <taxon>Neoptera</taxon>
        <taxon>Paraneoptera</taxon>
        <taxon>Hemiptera</taxon>
        <taxon>Heteroptera</taxon>
        <taxon>Panheteroptera</taxon>
        <taxon>Pentatomomorpha</taxon>
        <taxon>Pentatomoidea</taxon>
        <taxon>Pentatomidae</taxon>
        <taxon>Pentatominae</taxon>
        <taxon>Nezara</taxon>
    </lineage>
</organism>
<dbReference type="PANTHER" id="PTHR20905">
    <property type="entry name" value="N-ACETYLTRANSFERASE-RELATED"/>
    <property type="match status" value="1"/>
</dbReference>
<dbReference type="EMBL" id="OV725078">
    <property type="protein sequence ID" value="CAH1393101.1"/>
    <property type="molecule type" value="Genomic_DNA"/>
</dbReference>
<dbReference type="AlphaFoldDB" id="A0A9P0E7M2"/>
<evidence type="ECO:0000313" key="3">
    <source>
        <dbReference type="Proteomes" id="UP001152798"/>
    </source>
</evidence>
<keyword evidence="3" id="KW-1185">Reference proteome</keyword>
<gene>
    <name evidence="2" type="ORF">NEZAVI_LOCUS3819</name>
</gene>
<feature type="region of interest" description="Disordered" evidence="1">
    <location>
        <begin position="359"/>
        <end position="389"/>
    </location>
</feature>
<feature type="compositionally biased region" description="Acidic residues" evidence="1">
    <location>
        <begin position="316"/>
        <end position="344"/>
    </location>
</feature>
<feature type="region of interest" description="Disordered" evidence="1">
    <location>
        <begin position="316"/>
        <end position="346"/>
    </location>
</feature>
<dbReference type="OrthoDB" id="6576642at2759"/>
<dbReference type="Proteomes" id="UP001152798">
    <property type="component" value="Chromosome 2"/>
</dbReference>
<protein>
    <submittedName>
        <fullName evidence="2">Uncharacterized protein</fullName>
    </submittedName>
</protein>
<reference evidence="2" key="1">
    <citation type="submission" date="2022-01" db="EMBL/GenBank/DDBJ databases">
        <authorList>
            <person name="King R."/>
        </authorList>
    </citation>
    <scope>NUCLEOTIDE SEQUENCE</scope>
</reference>
<name>A0A9P0E7M2_NEZVI</name>
<proteinExistence type="predicted"/>
<dbReference type="GO" id="GO:0008080">
    <property type="term" value="F:N-acetyltransferase activity"/>
    <property type="evidence" value="ECO:0007669"/>
    <property type="project" value="TreeGrafter"/>
</dbReference>
<sequence>MNYLDDYRNIYWLLSKPVSRPTEHEEEPSDPPWRQTAIWARILRERKFVIIKMEKKFVDPAAEFLAKNFFKNDILCKGVSLTHDPESVDYYKDLMKYWLRDRTSLLAIEEENERIVGVLIAKIMNVKRGVNLDIDYSRIGICNQRVQEIQDLRVNMRKEIIKVIALELKEFKFFEIKLICVDQLELVADDMEKRLLESFYVIASESKVPILIAVMTSFKQQLLLRAQGFTQAFAANYEDLTKCDYVLFPSKEPDTSVMGFYKFLEGEYRSAYEESLLPKRQPSDDLPVESFSEDSLTDPDEEPIRMIKLYLSESDVDSEEEWSTSEEAEIEEADIEEAESEEDESYKNIQRLIDEYHEEHQTEIEEEETLGELSEFSGLTDPSEEVFSE</sequence>
<accession>A0A9P0E7M2</accession>